<evidence type="ECO:0000259" key="4">
    <source>
        <dbReference type="Pfam" id="PF00501"/>
    </source>
</evidence>
<comment type="similarity">
    <text evidence="1">Belongs to the ATP-dependent AMP-binding enzyme family.</text>
</comment>
<comment type="caution">
    <text evidence="6">The sequence shown here is derived from an EMBL/GenBank/DDBJ whole genome shotgun (WGS) entry which is preliminary data.</text>
</comment>
<proteinExistence type="inferred from homology"/>
<dbReference type="RefSeq" id="WP_344919072.1">
    <property type="nucleotide sequence ID" value="NZ_BAABAQ010000006.1"/>
</dbReference>
<sequence>MKRLHTQERIDRYTAGGWWTGDTIDQLLRAQVSARPGALAIADPPNKADLLPGEIKRLTWSELDAEIDRVAGVLRGRGIGPGDVVAVQLPNSVELAVTFLAVVRVGAVVTPFPVQYREYELNQLCALAGVVIFVTSTTAAARVPENIPALTWPELDADLDAASASPVGEPGSVQPGASGVPSGAPGVPYEALDVPSGASGVPYEAHPADPVTICWTSGTEATPKGVPRCHYDWLAVASTCAAAPGLTEDDVILNPFPMVNMAGIGGVFLPWLKTGSVLVQHHPFDLPTYLGQIAAEGVTYTLAPPALLSMLLQQEAILARTDLTTLTRIGSGSAPLPPPMVKGWQDRYGIAIINFFGSNEGVALLSDPVHMPDPEDRARFFPRPDAPGTTWPGTLGATRTKLVDPLGTEIVEAGIPGELCLSGPTVFSGYLPGTAAADPFDRDGYLMTGDVFEIAGDQGQYLRYVDRAKDLVIRGGMNIAPAELEALVSGHPAVAEVAVVGYADEVLGERVCVVLVPKPGQTVDLASVVDHLRGKGIASYKLPERLEIVEALPRNPLGKILKRELKESLATGD</sequence>
<organism evidence="6 7">
    <name type="scientific">Streptosporangium oxazolinicum</name>
    <dbReference type="NCBI Taxonomy" id="909287"/>
    <lineage>
        <taxon>Bacteria</taxon>
        <taxon>Bacillati</taxon>
        <taxon>Actinomycetota</taxon>
        <taxon>Actinomycetes</taxon>
        <taxon>Streptosporangiales</taxon>
        <taxon>Streptosporangiaceae</taxon>
        <taxon>Streptosporangium</taxon>
    </lineage>
</organism>
<dbReference type="Pfam" id="PF13193">
    <property type="entry name" value="AMP-binding_C"/>
    <property type="match status" value="1"/>
</dbReference>
<feature type="domain" description="AMP-binding enzyme C-terminal" evidence="5">
    <location>
        <begin position="483"/>
        <end position="559"/>
    </location>
</feature>
<evidence type="ECO:0000259" key="5">
    <source>
        <dbReference type="Pfam" id="PF13193"/>
    </source>
</evidence>
<evidence type="ECO:0000256" key="3">
    <source>
        <dbReference type="SAM" id="MobiDB-lite"/>
    </source>
</evidence>
<dbReference type="Gene3D" id="3.40.50.12780">
    <property type="entry name" value="N-terminal domain of ligase-like"/>
    <property type="match status" value="1"/>
</dbReference>
<dbReference type="Pfam" id="PF00501">
    <property type="entry name" value="AMP-binding"/>
    <property type="match status" value="1"/>
</dbReference>
<gene>
    <name evidence="6" type="ORF">GCM10022252_36030</name>
</gene>
<evidence type="ECO:0000313" key="7">
    <source>
        <dbReference type="Proteomes" id="UP001501251"/>
    </source>
</evidence>
<evidence type="ECO:0000256" key="2">
    <source>
        <dbReference type="ARBA" id="ARBA00022598"/>
    </source>
</evidence>
<dbReference type="InterPro" id="IPR000873">
    <property type="entry name" value="AMP-dep_synth/lig_dom"/>
</dbReference>
<dbReference type="InterPro" id="IPR042099">
    <property type="entry name" value="ANL_N_sf"/>
</dbReference>
<feature type="domain" description="AMP-dependent synthetase/ligase" evidence="4">
    <location>
        <begin position="29"/>
        <end position="431"/>
    </location>
</feature>
<dbReference type="Proteomes" id="UP001501251">
    <property type="component" value="Unassembled WGS sequence"/>
</dbReference>
<name>A0ABP8AY00_9ACTN</name>
<dbReference type="EMBL" id="BAABAQ010000006">
    <property type="protein sequence ID" value="GAA4193305.1"/>
    <property type="molecule type" value="Genomic_DNA"/>
</dbReference>
<reference evidence="7" key="1">
    <citation type="journal article" date="2019" name="Int. J. Syst. Evol. Microbiol.">
        <title>The Global Catalogue of Microorganisms (GCM) 10K type strain sequencing project: providing services to taxonomists for standard genome sequencing and annotation.</title>
        <authorList>
            <consortium name="The Broad Institute Genomics Platform"/>
            <consortium name="The Broad Institute Genome Sequencing Center for Infectious Disease"/>
            <person name="Wu L."/>
            <person name="Ma J."/>
        </authorList>
    </citation>
    <scope>NUCLEOTIDE SEQUENCE [LARGE SCALE GENOMIC DNA]</scope>
    <source>
        <strain evidence="7">JCM 17388</strain>
    </source>
</reference>
<dbReference type="Gene3D" id="3.30.300.30">
    <property type="match status" value="1"/>
</dbReference>
<evidence type="ECO:0000313" key="6">
    <source>
        <dbReference type="EMBL" id="GAA4193305.1"/>
    </source>
</evidence>
<feature type="region of interest" description="Disordered" evidence="3">
    <location>
        <begin position="163"/>
        <end position="183"/>
    </location>
</feature>
<dbReference type="InterPro" id="IPR045851">
    <property type="entry name" value="AMP-bd_C_sf"/>
</dbReference>
<accession>A0ABP8AY00</accession>
<dbReference type="InterPro" id="IPR025110">
    <property type="entry name" value="AMP-bd_C"/>
</dbReference>
<keyword evidence="7" id="KW-1185">Reference proteome</keyword>
<keyword evidence="2" id="KW-0436">Ligase</keyword>
<protein>
    <submittedName>
        <fullName evidence="6">Class I adenylate-forming enzyme family protein</fullName>
    </submittedName>
</protein>
<dbReference type="PANTHER" id="PTHR43201:SF5">
    <property type="entry name" value="MEDIUM-CHAIN ACYL-COA LIGASE ACSF2, MITOCHONDRIAL"/>
    <property type="match status" value="1"/>
</dbReference>
<dbReference type="PANTHER" id="PTHR43201">
    <property type="entry name" value="ACYL-COA SYNTHETASE"/>
    <property type="match status" value="1"/>
</dbReference>
<dbReference type="SUPFAM" id="SSF56801">
    <property type="entry name" value="Acetyl-CoA synthetase-like"/>
    <property type="match status" value="1"/>
</dbReference>
<evidence type="ECO:0000256" key="1">
    <source>
        <dbReference type="ARBA" id="ARBA00006432"/>
    </source>
</evidence>